<evidence type="ECO:0000259" key="2">
    <source>
        <dbReference type="Pfam" id="PF20976"/>
    </source>
</evidence>
<gene>
    <name evidence="3" type="ORF">MFIFM68171_04540</name>
</gene>
<dbReference type="InterPro" id="IPR049128">
    <property type="entry name" value="Pop8-like_dom"/>
</dbReference>
<dbReference type="RefSeq" id="XP_070916061.1">
    <property type="nucleotide sequence ID" value="XM_071059960.1"/>
</dbReference>
<dbReference type="PANTHER" id="PTHR28173:SF1">
    <property type="entry name" value="RIBONUCLEASES P_MRP PROTEIN SUBUNIT POP8"/>
    <property type="match status" value="1"/>
</dbReference>
<accession>A0ABQ0G982</accession>
<keyword evidence="4" id="KW-1185">Reference proteome</keyword>
<protein>
    <recommendedName>
        <fullName evidence="2">Ribonucleases P/MRP subunit Pop8-like domain-containing protein</fullName>
    </recommendedName>
</protein>
<organism evidence="3 4">
    <name type="scientific">Madurella fahalii</name>
    <dbReference type="NCBI Taxonomy" id="1157608"/>
    <lineage>
        <taxon>Eukaryota</taxon>
        <taxon>Fungi</taxon>
        <taxon>Dikarya</taxon>
        <taxon>Ascomycota</taxon>
        <taxon>Pezizomycotina</taxon>
        <taxon>Sordariomycetes</taxon>
        <taxon>Sordariomycetidae</taxon>
        <taxon>Sordariales</taxon>
        <taxon>Sordariales incertae sedis</taxon>
        <taxon>Madurella</taxon>
    </lineage>
</organism>
<evidence type="ECO:0000256" key="1">
    <source>
        <dbReference type="SAM" id="MobiDB-lite"/>
    </source>
</evidence>
<dbReference type="Proteomes" id="UP001628179">
    <property type="component" value="Unassembled WGS sequence"/>
</dbReference>
<proteinExistence type="predicted"/>
<sequence>MSSNPHLEPGSAMDIDIDDDDNNNNNNDDHPLPSAKPQPKPAKKSQTLFQTTVKSPPFAYAHLSLSPTAPDQAREGPPLDTLQVRAYLTSALRQFLGDTGAGMGVDILAVRGASAWVRVPRPDLGAFAAAVTAYPGTASHGGGTTMLLQLKACGDWLGSLLGREEEAGLWTS</sequence>
<comment type="caution">
    <text evidence="3">The sequence shown here is derived from an EMBL/GenBank/DDBJ whole genome shotgun (WGS) entry which is preliminary data.</text>
</comment>
<evidence type="ECO:0000313" key="4">
    <source>
        <dbReference type="Proteomes" id="UP001628179"/>
    </source>
</evidence>
<dbReference type="Pfam" id="PF20976">
    <property type="entry name" value="Pop8"/>
    <property type="match status" value="1"/>
</dbReference>
<dbReference type="EMBL" id="BAAFSV010000002">
    <property type="protein sequence ID" value="GAB1314330.1"/>
    <property type="molecule type" value="Genomic_DNA"/>
</dbReference>
<dbReference type="GeneID" id="98175283"/>
<feature type="region of interest" description="Disordered" evidence="1">
    <location>
        <begin position="1"/>
        <end position="51"/>
    </location>
</feature>
<evidence type="ECO:0000313" key="3">
    <source>
        <dbReference type="EMBL" id="GAB1314330.1"/>
    </source>
</evidence>
<dbReference type="InterPro" id="IPR020347">
    <property type="entry name" value="Pop8"/>
</dbReference>
<dbReference type="PANTHER" id="PTHR28173">
    <property type="entry name" value="RIBONUCLEASES P/MRP PROTEIN SUBUNIT POP8"/>
    <property type="match status" value="1"/>
</dbReference>
<feature type="domain" description="Ribonucleases P/MRP subunit Pop8-like" evidence="2">
    <location>
        <begin position="57"/>
        <end position="134"/>
    </location>
</feature>
<reference evidence="3 4" key="1">
    <citation type="submission" date="2024-09" db="EMBL/GenBank/DDBJ databases">
        <title>Itraconazole resistance in Madurella fahalii resulting from another homologue of gene encoding cytochrome P450 14-alpha sterol demethylase (CYP51).</title>
        <authorList>
            <person name="Yoshioka I."/>
            <person name="Fahal A.H."/>
            <person name="Kaneko S."/>
            <person name="Yaguchi T."/>
        </authorList>
    </citation>
    <scope>NUCLEOTIDE SEQUENCE [LARGE SCALE GENOMIC DNA]</scope>
    <source>
        <strain evidence="3 4">IFM 68171</strain>
    </source>
</reference>
<name>A0ABQ0G982_9PEZI</name>